<feature type="transmembrane region" description="Helical" evidence="6">
    <location>
        <begin position="12"/>
        <end position="31"/>
    </location>
</feature>
<feature type="transmembrane region" description="Helical" evidence="6">
    <location>
        <begin position="376"/>
        <end position="396"/>
    </location>
</feature>
<keyword evidence="3 6" id="KW-0812">Transmembrane</keyword>
<dbReference type="Pfam" id="PF01554">
    <property type="entry name" value="MatE"/>
    <property type="match status" value="2"/>
</dbReference>
<dbReference type="PANTHER" id="PTHR42893:SF46">
    <property type="entry name" value="PROTEIN DETOXIFICATION 44, CHLOROPLASTIC"/>
    <property type="match status" value="1"/>
</dbReference>
<dbReference type="GO" id="GO:0005886">
    <property type="term" value="C:plasma membrane"/>
    <property type="evidence" value="ECO:0007669"/>
    <property type="project" value="TreeGrafter"/>
</dbReference>
<evidence type="ECO:0000256" key="5">
    <source>
        <dbReference type="ARBA" id="ARBA00023136"/>
    </source>
</evidence>
<feature type="transmembrane region" description="Helical" evidence="6">
    <location>
        <begin position="235"/>
        <end position="254"/>
    </location>
</feature>
<dbReference type="Proteomes" id="UP000036166">
    <property type="component" value="Unassembled WGS sequence"/>
</dbReference>
<dbReference type="AlphaFoldDB" id="A0A0J6CQ70"/>
<feature type="transmembrane region" description="Helical" evidence="6">
    <location>
        <begin position="307"/>
        <end position="326"/>
    </location>
</feature>
<accession>A0A0J6CQ70</accession>
<dbReference type="CDD" id="cd13136">
    <property type="entry name" value="MATE_DinF_like"/>
    <property type="match status" value="1"/>
</dbReference>
<feature type="transmembrane region" description="Helical" evidence="6">
    <location>
        <begin position="82"/>
        <end position="104"/>
    </location>
</feature>
<organism evidence="7 8">
    <name type="scientific">Parabacteroides goldsteinii</name>
    <dbReference type="NCBI Taxonomy" id="328812"/>
    <lineage>
        <taxon>Bacteria</taxon>
        <taxon>Pseudomonadati</taxon>
        <taxon>Bacteroidota</taxon>
        <taxon>Bacteroidia</taxon>
        <taxon>Bacteroidales</taxon>
        <taxon>Tannerellaceae</taxon>
        <taxon>Parabacteroides</taxon>
    </lineage>
</organism>
<feature type="transmembrane region" description="Helical" evidence="6">
    <location>
        <begin position="37"/>
        <end position="61"/>
    </location>
</feature>
<dbReference type="NCBIfam" id="TIGR00797">
    <property type="entry name" value="matE"/>
    <property type="match status" value="1"/>
</dbReference>
<feature type="transmembrane region" description="Helical" evidence="6">
    <location>
        <begin position="124"/>
        <end position="147"/>
    </location>
</feature>
<evidence type="ECO:0000256" key="4">
    <source>
        <dbReference type="ARBA" id="ARBA00022989"/>
    </source>
</evidence>
<dbReference type="EMBL" id="LFJV01000005">
    <property type="protein sequence ID" value="KMM35298.1"/>
    <property type="molecule type" value="Genomic_DNA"/>
</dbReference>
<feature type="transmembrane region" description="Helical" evidence="6">
    <location>
        <begin position="346"/>
        <end position="364"/>
    </location>
</feature>
<proteinExistence type="inferred from homology"/>
<gene>
    <name evidence="7" type="ORF">ACM15_02165</name>
</gene>
<sequence>MNKKILQLAIPSIVSNITVPLLGLIDVAIVGHLGSAAYIGAIAVGGMLFNIIYWLFGFLRMGTSGMTSQAFGQRDLKEVTRVLLRAVGVGLFIALCLLLLQYPIRKIAFLLIDATPEVRELATVYFNICVWGAPAVLGLYSFAGWFIGMQNSRFPMFIAITQNVVNIVASLSFVYLLDMKIEGVALGTLIAQYAGLFMASLLWLRYYGRLKIAFRWREIIGKTAMKRFFQVNSDIFFRTLCLVAVTTFFTSTGARQGDVVLAVNTLLMQLFTLFSYIMDGFAYAGEAMTGRYVGARNNTGLQRMIRLLFRWGWGLSLSFTILYMIGGQDFLGLLTNDTTVINAAGSYYYWVLAIPLAGFAAFLWDGILIGATATRLMLYSMLVASGLFFVVYYLFYGVMGNHALWMAFLIYLSLRGIMQWILWHSSHR</sequence>
<dbReference type="InterPro" id="IPR044644">
    <property type="entry name" value="DinF-like"/>
</dbReference>
<evidence type="ECO:0000256" key="2">
    <source>
        <dbReference type="ARBA" id="ARBA00010199"/>
    </source>
</evidence>
<protein>
    <submittedName>
        <fullName evidence="7">GntR family transcriptional regulator</fullName>
    </submittedName>
</protein>
<keyword evidence="5 6" id="KW-0472">Membrane</keyword>
<comment type="caution">
    <text evidence="7">The sequence shown here is derived from an EMBL/GenBank/DDBJ whole genome shotgun (WGS) entry which is preliminary data.</text>
</comment>
<reference evidence="7 8" key="1">
    <citation type="submission" date="2015-06" db="EMBL/GenBank/DDBJ databases">
        <title>Draft Genome Sequence of Parabacteroides goldsteinii with Putative Novel Metallo-Beta-Lactamases Isolated from a Blood Culture from a Human Patient.</title>
        <authorList>
            <person name="Krogh T.J."/>
            <person name="Agergaard C.N."/>
            <person name="Moller-Jensen J."/>
            <person name="Justesen U.S."/>
        </authorList>
    </citation>
    <scope>NUCLEOTIDE SEQUENCE [LARGE SCALE GENOMIC DNA]</scope>
    <source>
        <strain evidence="7 8">910340</strain>
    </source>
</reference>
<feature type="transmembrane region" description="Helical" evidence="6">
    <location>
        <begin position="266"/>
        <end position="286"/>
    </location>
</feature>
<evidence type="ECO:0000256" key="6">
    <source>
        <dbReference type="SAM" id="Phobius"/>
    </source>
</evidence>
<keyword evidence="4 6" id="KW-1133">Transmembrane helix</keyword>
<dbReference type="PANTHER" id="PTHR42893">
    <property type="entry name" value="PROTEIN DETOXIFICATION 44, CHLOROPLASTIC-RELATED"/>
    <property type="match status" value="1"/>
</dbReference>
<evidence type="ECO:0000313" key="8">
    <source>
        <dbReference type="Proteomes" id="UP000036166"/>
    </source>
</evidence>
<dbReference type="GO" id="GO:0015297">
    <property type="term" value="F:antiporter activity"/>
    <property type="evidence" value="ECO:0007669"/>
    <property type="project" value="InterPro"/>
</dbReference>
<feature type="transmembrane region" description="Helical" evidence="6">
    <location>
        <begin position="183"/>
        <end position="207"/>
    </location>
</feature>
<evidence type="ECO:0000256" key="3">
    <source>
        <dbReference type="ARBA" id="ARBA00022692"/>
    </source>
</evidence>
<dbReference type="InterPro" id="IPR002528">
    <property type="entry name" value="MATE_fam"/>
</dbReference>
<evidence type="ECO:0000313" key="7">
    <source>
        <dbReference type="EMBL" id="KMM35298.1"/>
    </source>
</evidence>
<dbReference type="PATRIC" id="fig|328812.4.peg.3924"/>
<feature type="transmembrane region" description="Helical" evidence="6">
    <location>
        <begin position="154"/>
        <end position="177"/>
    </location>
</feature>
<name>A0A0J6CQ70_9BACT</name>
<dbReference type="RefSeq" id="WP_048314254.1">
    <property type="nucleotide sequence ID" value="NZ_CAJTNS010000015.1"/>
</dbReference>
<feature type="transmembrane region" description="Helical" evidence="6">
    <location>
        <begin position="402"/>
        <end position="423"/>
    </location>
</feature>
<comment type="subcellular location">
    <subcellularLocation>
        <location evidence="1">Membrane</location>
        <topology evidence="1">Multi-pass membrane protein</topology>
    </subcellularLocation>
</comment>
<comment type="similarity">
    <text evidence="2">Belongs to the multi antimicrobial extrusion (MATE) (TC 2.A.66.1) family.</text>
</comment>
<evidence type="ECO:0000256" key="1">
    <source>
        <dbReference type="ARBA" id="ARBA00004141"/>
    </source>
</evidence>
<dbReference type="GO" id="GO:0042910">
    <property type="term" value="F:xenobiotic transmembrane transporter activity"/>
    <property type="evidence" value="ECO:0007669"/>
    <property type="project" value="InterPro"/>
</dbReference>